<proteinExistence type="predicted"/>
<evidence type="ECO:0000256" key="2">
    <source>
        <dbReference type="SAM" id="SignalP"/>
    </source>
</evidence>
<evidence type="ECO:0000256" key="1">
    <source>
        <dbReference type="SAM" id="MobiDB-lite"/>
    </source>
</evidence>
<reference evidence="4" key="2">
    <citation type="submission" date="2022-01" db="EMBL/GenBank/DDBJ databases">
        <authorList>
            <person name="Sanchez-Suarez J."/>
            <person name="Villamil L."/>
            <person name="Diaz L.E."/>
        </authorList>
    </citation>
    <scope>NUCLEOTIDE SEQUENCE</scope>
    <source>
        <strain evidence="4">EUFUS-Z928</strain>
    </source>
</reference>
<dbReference type="RefSeq" id="WP_277244368.1">
    <property type="nucleotide sequence ID" value="NZ_JAKJLQ010000017.1"/>
</dbReference>
<feature type="signal peptide" evidence="2">
    <location>
        <begin position="1"/>
        <end position="31"/>
    </location>
</feature>
<feature type="compositionally biased region" description="Polar residues" evidence="1">
    <location>
        <begin position="87"/>
        <end position="97"/>
    </location>
</feature>
<evidence type="ECO:0000313" key="5">
    <source>
        <dbReference type="Proteomes" id="UP001152308"/>
    </source>
</evidence>
<keyword evidence="5" id="KW-1185">Reference proteome</keyword>
<dbReference type="PANTHER" id="PTHR40032:SF1">
    <property type="entry name" value="EXPORTED PROTEIN"/>
    <property type="match status" value="1"/>
</dbReference>
<gene>
    <name evidence="4" type="ORF">L2299_18680</name>
</gene>
<feature type="domain" description="Putative amidase" evidence="3">
    <location>
        <begin position="59"/>
        <end position="192"/>
    </location>
</feature>
<dbReference type="InterPro" id="IPR024301">
    <property type="entry name" value="Amidase_6"/>
</dbReference>
<dbReference type="Pfam" id="PF12671">
    <property type="entry name" value="Amidase_6"/>
    <property type="match status" value="1"/>
</dbReference>
<sequence length="208" mass="22269">MVMRFPRLSHVLIAAAVSTAALLGVQTPAHADVNPVTRMEIVDFAKDMWDVPLSVLALTGSECTYFASSAWWAGGIEPTSDWEPKSTDPSQLASTRLNPGPTKAAASADHFVKYAASSGLATVREVAWSDNTAGGAELGDVIAYDWNDGADGVMDHVAVVTGFADGGYPTVTQHSAPRLDRGWSWDVDGENWIEYTMPGSKVYLVHLN</sequence>
<feature type="chain" id="PRO_5045997604" evidence="2">
    <location>
        <begin position="32"/>
        <end position="208"/>
    </location>
</feature>
<organism evidence="4 5">
    <name type="scientific">Gordonia hongkongensis</name>
    <dbReference type="NCBI Taxonomy" id="1701090"/>
    <lineage>
        <taxon>Bacteria</taxon>
        <taxon>Bacillati</taxon>
        <taxon>Actinomycetota</taxon>
        <taxon>Actinomycetes</taxon>
        <taxon>Mycobacteriales</taxon>
        <taxon>Gordoniaceae</taxon>
        <taxon>Gordonia</taxon>
    </lineage>
</organism>
<comment type="caution">
    <text evidence="4">The sequence shown here is derived from an EMBL/GenBank/DDBJ whole genome shotgun (WGS) entry which is preliminary data.</text>
</comment>
<reference evidence="4" key="1">
    <citation type="journal article" date="2022" name="Data Brief">
        <title>Draft genome sequence data of Gordonia hongkongensis strain EUFUS-Z928 isolated from the octocoral Eunicea fusca.</title>
        <authorList>
            <person name="Sanchez-Suarez J."/>
            <person name="Diaz L."/>
            <person name="Melo-Bolivar J."/>
            <person name="Villamil L."/>
        </authorList>
    </citation>
    <scope>NUCLEOTIDE SEQUENCE</scope>
    <source>
        <strain evidence="4">EUFUS-Z928</strain>
    </source>
</reference>
<evidence type="ECO:0000259" key="3">
    <source>
        <dbReference type="Pfam" id="PF12671"/>
    </source>
</evidence>
<dbReference type="PANTHER" id="PTHR40032">
    <property type="entry name" value="EXPORTED PROTEIN-RELATED"/>
    <property type="match status" value="1"/>
</dbReference>
<evidence type="ECO:0000313" key="4">
    <source>
        <dbReference type="EMBL" id="MDF6103076.1"/>
    </source>
</evidence>
<keyword evidence="2" id="KW-0732">Signal</keyword>
<feature type="region of interest" description="Disordered" evidence="1">
    <location>
        <begin position="80"/>
        <end position="99"/>
    </location>
</feature>
<name>A0ABT6BZ33_9ACTN</name>
<protein>
    <submittedName>
        <fullName evidence="4">Amidase domain-containing protein</fullName>
    </submittedName>
</protein>
<accession>A0ABT6BZ33</accession>
<dbReference type="EMBL" id="JAKJLQ010000017">
    <property type="protein sequence ID" value="MDF6103076.1"/>
    <property type="molecule type" value="Genomic_DNA"/>
</dbReference>
<dbReference type="Proteomes" id="UP001152308">
    <property type="component" value="Unassembled WGS sequence"/>
</dbReference>